<feature type="domain" description="NadR/Ttd14 AAA" evidence="1">
    <location>
        <begin position="187"/>
        <end position="340"/>
    </location>
</feature>
<dbReference type="EMBL" id="JACOFX010000014">
    <property type="protein sequence ID" value="MBC3910105.1"/>
    <property type="molecule type" value="Genomic_DNA"/>
</dbReference>
<organism evidence="2 3">
    <name type="scientific">Undibacterium umbellatum</name>
    <dbReference type="NCBI Taxonomy" id="2762300"/>
    <lineage>
        <taxon>Bacteria</taxon>
        <taxon>Pseudomonadati</taxon>
        <taxon>Pseudomonadota</taxon>
        <taxon>Betaproteobacteria</taxon>
        <taxon>Burkholderiales</taxon>
        <taxon>Oxalobacteraceae</taxon>
        <taxon>Undibacterium</taxon>
    </lineage>
</organism>
<dbReference type="InterPro" id="IPR038727">
    <property type="entry name" value="NadR/Ttd14_AAA_dom"/>
</dbReference>
<reference evidence="2 3" key="1">
    <citation type="submission" date="2020-08" db="EMBL/GenBank/DDBJ databases">
        <title>Novel species isolated from subtropical streams in China.</title>
        <authorList>
            <person name="Lu H."/>
        </authorList>
    </citation>
    <scope>NUCLEOTIDE SEQUENCE [LARGE SCALE GENOMIC DNA]</scope>
    <source>
        <strain evidence="2 3">NL8W</strain>
    </source>
</reference>
<dbReference type="Pfam" id="PF13521">
    <property type="entry name" value="AAA_28"/>
    <property type="match status" value="1"/>
</dbReference>
<gene>
    <name evidence="2" type="ORF">H8L47_21310</name>
</gene>
<dbReference type="PANTHER" id="PTHR37512:SF1">
    <property type="entry name" value="NADR_TTD14 AAA DOMAIN-CONTAINING PROTEIN"/>
    <property type="match status" value="1"/>
</dbReference>
<evidence type="ECO:0000313" key="3">
    <source>
        <dbReference type="Proteomes" id="UP000646911"/>
    </source>
</evidence>
<name>A0ABR6ZFH5_9BURK</name>
<dbReference type="SUPFAM" id="SSF52540">
    <property type="entry name" value="P-loop containing nucleoside triphosphate hydrolases"/>
    <property type="match status" value="1"/>
</dbReference>
<accession>A0ABR6ZFH5</accession>
<dbReference type="InterPro" id="IPR027417">
    <property type="entry name" value="P-loop_NTPase"/>
</dbReference>
<dbReference type="SUPFAM" id="SSF52374">
    <property type="entry name" value="Nucleotidylyl transferase"/>
    <property type="match status" value="1"/>
</dbReference>
<dbReference type="Gene3D" id="3.40.50.300">
    <property type="entry name" value="P-loop containing nucleotide triphosphate hydrolases"/>
    <property type="match status" value="1"/>
</dbReference>
<evidence type="ECO:0000313" key="2">
    <source>
        <dbReference type="EMBL" id="MBC3910105.1"/>
    </source>
</evidence>
<dbReference type="Proteomes" id="UP000646911">
    <property type="component" value="Unassembled WGS sequence"/>
</dbReference>
<comment type="caution">
    <text evidence="2">The sequence shown here is derived from an EMBL/GenBank/DDBJ whole genome shotgun (WGS) entry which is preliminary data.</text>
</comment>
<dbReference type="InterPro" id="IPR014729">
    <property type="entry name" value="Rossmann-like_a/b/a_fold"/>
</dbReference>
<proteinExistence type="predicted"/>
<dbReference type="PANTHER" id="PTHR37512">
    <property type="entry name" value="TRIFUNCTIONAL NAD BIOSYNTHESIS/REGULATOR PROTEIN NADR"/>
    <property type="match status" value="1"/>
</dbReference>
<protein>
    <submittedName>
        <fullName evidence="2">AAA family ATPase</fullName>
    </submittedName>
</protein>
<keyword evidence="3" id="KW-1185">Reference proteome</keyword>
<dbReference type="RefSeq" id="WP_186955615.1">
    <property type="nucleotide sequence ID" value="NZ_JACOFX010000014.1"/>
</dbReference>
<dbReference type="InterPro" id="IPR052735">
    <property type="entry name" value="NAD_biosynth-regulator"/>
</dbReference>
<evidence type="ECO:0000259" key="1">
    <source>
        <dbReference type="Pfam" id="PF13521"/>
    </source>
</evidence>
<sequence length="351" mass="39856">MSKTFQRGLIVGKFCPLHKGHEYLIEQAIAACEDLLVISYTKPEFPLCGPLVRERWLALSFPYIQQLVIDDVILQRLCSERGIQHIPEVPHNDAAEDIHRQFVAWLCLALLDSTADAVFTSEDYGDGFAAVLTQRFQQHDPGLPVVAHIKLDQQRLTVPVSGTKVRLDPHANKAYLSSHVYASFVKKICLLGAESSGKTTLAEALARHLHTLWVPEYGRDLWVEKDGQLVFEDMQAIAVKQLAHEEQLRPQANQWLVCDTSPMTTLLYSLAMFQQASDALQDMANTPYDFIILCDIDIPLIQDGTRQDQAFRLHQQEWYKQQLAQRTLPYLRVCGSLEQRLSQVMKYLGGK</sequence>
<dbReference type="Gene3D" id="3.40.50.620">
    <property type="entry name" value="HUPs"/>
    <property type="match status" value="1"/>
</dbReference>